<dbReference type="Gene3D" id="2.60.120.1250">
    <property type="entry name" value="Peptidase M60, enhancin-like domain 1"/>
    <property type="match status" value="1"/>
</dbReference>
<dbReference type="Pfam" id="PF13402">
    <property type="entry name" value="Peptidase_M60"/>
    <property type="match status" value="1"/>
</dbReference>
<dbReference type="Proteomes" id="UP001139347">
    <property type="component" value="Unassembled WGS sequence"/>
</dbReference>
<evidence type="ECO:0000259" key="1">
    <source>
        <dbReference type="PROSITE" id="PS51723"/>
    </source>
</evidence>
<gene>
    <name evidence="2" type="ORF">MUG84_12745</name>
</gene>
<dbReference type="Pfam" id="PF17291">
    <property type="entry name" value="M60-like_N"/>
    <property type="match status" value="1"/>
</dbReference>
<reference evidence="2" key="1">
    <citation type="submission" date="2022-04" db="EMBL/GenBank/DDBJ databases">
        <title>Paenibacillus mangrovi sp. nov., a novel endophytic bacterium isolated from bark of Kandelia candel.</title>
        <authorList>
            <person name="Tuo L."/>
        </authorList>
    </citation>
    <scope>NUCLEOTIDE SEQUENCE</scope>
    <source>
        <strain evidence="2">KQZ6P-2</strain>
    </source>
</reference>
<proteinExistence type="predicted"/>
<sequence>MTIKSAKLTDLYKDYERFHCDVAALPAFVRSGGVTAIGESAFPVWIHPESNPIIAATRYGKGRVVAVGNELYFNLRESEQSACGLLARNILLWLTERGTGEDADADAGAGAAGSLYQDAVDGQDALKLATTSSTLTVGSSFPVELVKIDSWSSFMLDPSEYPVAYVDASISDAEVPVLEAYIRQGGSIVVAQRGWLLCSVPTEAVQNQTLDRAVRMGDYPLQKLLNRVGLCLLDSVAQWYVRPGDTLPEQTFEQVYAVHTQRLFDQAQAIERGELSFDDLNVGKSGANAEDKVRVITAVVEGTIRSLAEEAPLLKVIRDEAKKETPIQLPFDKKQQPYTAAVLSYMFQQATLDPDNVKSPYAGVFPRSVGEQAETVYDQVVAVDFDYLDLSYMRMLFAPMNWRSTGLYAPAGKVVTVDVPEGTEYLDVQIGVHTDNLCDNPKWDRAPIVTLKQRLKPGTNRINSPYGGLIYLIPAKPKAGTKVNVTIHGAVRAPYFVLGQTTEQEWNDTIRHYPVPWAELQGNRIIVTVPADNIRELERPEQLMRKWDEIADHYDRLVGVAPDQPIPHRSPDNPQRFVADIQISAGWMHSGYPIMFFEGVTAQEAVDVDVIQKNAWGFWHELGHNYQQIPWFWDPIVEVTVNLHSIHIQSLYGNRSRLFETGKDGKTNYDRAIEFTNSTYPNKNFEDVGFFERLVMIKQLQMAFGWEFYTNLHIAYRELPLDQVSMDEEDDEPQKVDLFMIMASKVSGCNLLEFFDRWGLHYSEQARAAVEALRLPQPETEIWNARESG</sequence>
<dbReference type="SMART" id="SM01276">
    <property type="entry name" value="M60-like"/>
    <property type="match status" value="1"/>
</dbReference>
<evidence type="ECO:0000313" key="2">
    <source>
        <dbReference type="EMBL" id="MCJ8012600.1"/>
    </source>
</evidence>
<dbReference type="InterPro" id="IPR031161">
    <property type="entry name" value="Peptidase_M60_dom"/>
</dbReference>
<evidence type="ECO:0000313" key="3">
    <source>
        <dbReference type="Proteomes" id="UP001139347"/>
    </source>
</evidence>
<dbReference type="PANTHER" id="PTHR15730">
    <property type="entry name" value="EXPERIMENTAL AUTOIMMUNE PROSTATITIS ANTIGEN 2-RELATED"/>
    <property type="match status" value="1"/>
</dbReference>
<dbReference type="PANTHER" id="PTHR15730:SF5">
    <property type="entry name" value="SI:CH211-210B2.2-RELATED"/>
    <property type="match status" value="1"/>
</dbReference>
<dbReference type="EMBL" id="JALIRP010000004">
    <property type="protein sequence ID" value="MCJ8012600.1"/>
    <property type="molecule type" value="Genomic_DNA"/>
</dbReference>
<name>A0A9X2B360_9BACL</name>
<dbReference type="Gene3D" id="3.40.390.80">
    <property type="entry name" value="Peptidase M60, enhancin-like domain 2"/>
    <property type="match status" value="1"/>
</dbReference>
<keyword evidence="3" id="KW-1185">Reference proteome</keyword>
<accession>A0A9X2B360</accession>
<dbReference type="Gene3D" id="1.10.390.30">
    <property type="entry name" value="Peptidase M60, enhancin-like domain 3"/>
    <property type="match status" value="1"/>
</dbReference>
<feature type="domain" description="Peptidase M60" evidence="1">
    <location>
        <begin position="400"/>
        <end position="705"/>
    </location>
</feature>
<dbReference type="PROSITE" id="PS51723">
    <property type="entry name" value="PEPTIDASE_M60"/>
    <property type="match status" value="1"/>
</dbReference>
<dbReference type="InterPro" id="IPR035423">
    <property type="entry name" value="M60-like_N"/>
</dbReference>
<dbReference type="AlphaFoldDB" id="A0A9X2B360"/>
<organism evidence="2 3">
    <name type="scientific">Paenibacillus mangrovi</name>
    <dbReference type="NCBI Taxonomy" id="2931978"/>
    <lineage>
        <taxon>Bacteria</taxon>
        <taxon>Bacillati</taxon>
        <taxon>Bacillota</taxon>
        <taxon>Bacilli</taxon>
        <taxon>Bacillales</taxon>
        <taxon>Paenibacillaceae</taxon>
        <taxon>Paenibacillus</taxon>
    </lineage>
</organism>
<dbReference type="InterPro" id="IPR042279">
    <property type="entry name" value="Pep_M60_3"/>
</dbReference>
<dbReference type="InterPro" id="IPR051244">
    <property type="entry name" value="TCAF"/>
</dbReference>
<protein>
    <submittedName>
        <fullName evidence="2">M60 family metallopeptidase</fullName>
    </submittedName>
</protein>
<comment type="caution">
    <text evidence="2">The sequence shown here is derived from an EMBL/GenBank/DDBJ whole genome shotgun (WGS) entry which is preliminary data.</text>
</comment>